<sequence length="515" mass="57084">MDHLIKDCLFLKEEQRINSKKQQQMASKAFKKAMKATWDETSDEEFEGDEVENDNLALMARSDSVSDGESSEGGDDKHKIGLTQYSTEKFESSQVSTHLKPLDFHRNSSFLYLLYLSIFSSSFIYLFHSHPSTVTSPPSISPNLSQTHPLSVSPDVLKSPPSQETPPSFVPFASLPPSIEGELGLSVAPPSNDIPGSSMKTAHTSLSPEKEPSSPMQVDLPYLIADIWSRYTSQESVPRSPSPKCSESIDDLVTLADLKKRACKRLLGSAKATAYGSKFPCVLGPASRTWACRNNLERPSTNTKSSPITRFKVKAFIEEIVDFFNHFAISRGCITSRVGKVLVMFVSHNLGSLGISCDGFAFFQKNRWSDLPPPMKPLDMVVIDVKQNHSLPYGFLLTKVLEKLGARFPSLEYHSTYNAIDFHETKGSHPDDGVGGFTDVSGTSHSHGVVEMEKLHLENDFLHMENEKLKARLVKNEETTVTHHNDLMTLIRSLSPFVMSSPSIVAQYPPSAPKP</sequence>
<dbReference type="EMBL" id="JACEIK010007411">
    <property type="protein sequence ID" value="MCE3050230.1"/>
    <property type="molecule type" value="Genomic_DNA"/>
</dbReference>
<organism evidence="2 3">
    <name type="scientific">Datura stramonium</name>
    <name type="common">Jimsonweed</name>
    <name type="synonym">Common thornapple</name>
    <dbReference type="NCBI Taxonomy" id="4076"/>
    <lineage>
        <taxon>Eukaryota</taxon>
        <taxon>Viridiplantae</taxon>
        <taxon>Streptophyta</taxon>
        <taxon>Embryophyta</taxon>
        <taxon>Tracheophyta</taxon>
        <taxon>Spermatophyta</taxon>
        <taxon>Magnoliopsida</taxon>
        <taxon>eudicotyledons</taxon>
        <taxon>Gunneridae</taxon>
        <taxon>Pentapetalae</taxon>
        <taxon>asterids</taxon>
        <taxon>lamiids</taxon>
        <taxon>Solanales</taxon>
        <taxon>Solanaceae</taxon>
        <taxon>Solanoideae</taxon>
        <taxon>Datureae</taxon>
        <taxon>Datura</taxon>
    </lineage>
</organism>
<comment type="caution">
    <text evidence="2">The sequence shown here is derived from an EMBL/GenBank/DDBJ whole genome shotgun (WGS) entry which is preliminary data.</text>
</comment>
<feature type="region of interest" description="Disordered" evidence="1">
    <location>
        <begin position="184"/>
        <end position="215"/>
    </location>
</feature>
<evidence type="ECO:0000256" key="1">
    <source>
        <dbReference type="SAM" id="MobiDB-lite"/>
    </source>
</evidence>
<keyword evidence="3" id="KW-1185">Reference proteome</keyword>
<proteinExistence type="predicted"/>
<gene>
    <name evidence="2" type="ORF">HAX54_046709</name>
</gene>
<evidence type="ECO:0000313" key="3">
    <source>
        <dbReference type="Proteomes" id="UP000823775"/>
    </source>
</evidence>
<protein>
    <submittedName>
        <fullName evidence="2">Uncharacterized protein</fullName>
    </submittedName>
</protein>
<accession>A0ABS8WL86</accession>
<reference evidence="2 3" key="1">
    <citation type="journal article" date="2021" name="BMC Genomics">
        <title>Datura genome reveals duplications of psychoactive alkaloid biosynthetic genes and high mutation rate following tissue culture.</title>
        <authorList>
            <person name="Rajewski A."/>
            <person name="Carter-House D."/>
            <person name="Stajich J."/>
            <person name="Litt A."/>
        </authorList>
    </citation>
    <scope>NUCLEOTIDE SEQUENCE [LARGE SCALE GENOMIC DNA]</scope>
    <source>
        <strain evidence="2">AR-01</strain>
    </source>
</reference>
<feature type="region of interest" description="Disordered" evidence="1">
    <location>
        <begin position="136"/>
        <end position="171"/>
    </location>
</feature>
<name>A0ABS8WL86_DATST</name>
<dbReference type="Proteomes" id="UP000823775">
    <property type="component" value="Unassembled WGS sequence"/>
</dbReference>
<feature type="compositionally biased region" description="Polar residues" evidence="1">
    <location>
        <begin position="194"/>
        <end position="207"/>
    </location>
</feature>
<evidence type="ECO:0000313" key="2">
    <source>
        <dbReference type="EMBL" id="MCE3050230.1"/>
    </source>
</evidence>